<reference evidence="2 3" key="1">
    <citation type="submission" date="2024-01" db="EMBL/GenBank/DDBJ databases">
        <title>Genome assemblies of Stephania.</title>
        <authorList>
            <person name="Yang L."/>
        </authorList>
    </citation>
    <scope>NUCLEOTIDE SEQUENCE [LARGE SCALE GENOMIC DNA]</scope>
    <source>
        <strain evidence="2">QJT</strain>
        <tissue evidence="2">Leaf</tissue>
    </source>
</reference>
<dbReference type="GO" id="GO:0045145">
    <property type="term" value="F:single-stranded DNA 5'-3' DNA exonuclease activity"/>
    <property type="evidence" value="ECO:0007669"/>
    <property type="project" value="InterPro"/>
</dbReference>
<dbReference type="AlphaFoldDB" id="A0AAP0KMU0"/>
<name>A0AAP0KMU0_9MAGN</name>
<dbReference type="Gene3D" id="3.90.320.10">
    <property type="match status" value="1"/>
</dbReference>
<dbReference type="Pfam" id="PF09810">
    <property type="entry name" value="Exo5"/>
    <property type="match status" value="3"/>
</dbReference>
<dbReference type="PANTHER" id="PTHR14464">
    <property type="entry name" value="EXONUCLEASE V"/>
    <property type="match status" value="1"/>
</dbReference>
<proteinExistence type="inferred from homology"/>
<dbReference type="PANTHER" id="PTHR14464:SF4">
    <property type="entry name" value="EXONUCLEASE V"/>
    <property type="match status" value="1"/>
</dbReference>
<organism evidence="2 3">
    <name type="scientific">Stephania japonica</name>
    <dbReference type="NCBI Taxonomy" id="461633"/>
    <lineage>
        <taxon>Eukaryota</taxon>
        <taxon>Viridiplantae</taxon>
        <taxon>Streptophyta</taxon>
        <taxon>Embryophyta</taxon>
        <taxon>Tracheophyta</taxon>
        <taxon>Spermatophyta</taxon>
        <taxon>Magnoliopsida</taxon>
        <taxon>Ranunculales</taxon>
        <taxon>Menispermaceae</taxon>
        <taxon>Menispermoideae</taxon>
        <taxon>Cissampelideae</taxon>
        <taxon>Stephania</taxon>
    </lineage>
</organism>
<dbReference type="GO" id="GO:0036297">
    <property type="term" value="P:interstrand cross-link repair"/>
    <property type="evidence" value="ECO:0007669"/>
    <property type="project" value="TreeGrafter"/>
</dbReference>
<dbReference type="InterPro" id="IPR011604">
    <property type="entry name" value="PDDEXK-like_dom_sf"/>
</dbReference>
<keyword evidence="3" id="KW-1185">Reference proteome</keyword>
<accession>A0AAP0KMU0</accession>
<dbReference type="InterPro" id="IPR019190">
    <property type="entry name" value="EXOV"/>
</dbReference>
<comment type="similarity">
    <text evidence="1">Belongs to the EXO5 family.</text>
</comment>
<evidence type="ECO:0000313" key="3">
    <source>
        <dbReference type="Proteomes" id="UP001417504"/>
    </source>
</evidence>
<protein>
    <recommendedName>
        <fullName evidence="4">Exonuclease V</fullName>
    </recommendedName>
</protein>
<dbReference type="EMBL" id="JBBNAE010000001">
    <property type="protein sequence ID" value="KAK9154125.1"/>
    <property type="molecule type" value="Genomic_DNA"/>
</dbReference>
<dbReference type="Proteomes" id="UP001417504">
    <property type="component" value="Unassembled WGS sequence"/>
</dbReference>
<evidence type="ECO:0008006" key="4">
    <source>
        <dbReference type="Google" id="ProtNLM"/>
    </source>
</evidence>
<sequence length="366" mass="42194">MEDSSTRSPYNKVNSLIPIVVLSDDEEEMFALPAIRSCFSPSHFQRNARSIESITHHSRRILPFSLNRSRNVEIEDLGNLRTHMRIGLPESLIDWFRRNKSFSVSDFANSVTRKLKVPTVAAEDVWAVKFMNFIISVNELLTKGLTREVGLVNDVWVNGVIDEVRMPLRETNRRPSLVETKTHSRPTSPSAATKERGRFQLMFYKRLLDIVVAKDFPAAQFFDCFGLNPEHALSKEIQHTATSLGFSVKTLEDLVKHYASTCHKLPPASDQLLLRFEFQDDNSLLKEEYFTYDAELLMNQIANILEFWKGEREAQYVSQEEYWKCRYCVFKSKCPSTGNNPSHYNGTSSSIEPDQIHQQQYITIIE</sequence>
<evidence type="ECO:0000313" key="2">
    <source>
        <dbReference type="EMBL" id="KAK9154125.1"/>
    </source>
</evidence>
<evidence type="ECO:0000256" key="1">
    <source>
        <dbReference type="ARBA" id="ARBA00009797"/>
    </source>
</evidence>
<gene>
    <name evidence="2" type="ORF">Sjap_001605</name>
</gene>
<dbReference type="GO" id="GO:0005634">
    <property type="term" value="C:nucleus"/>
    <property type="evidence" value="ECO:0007669"/>
    <property type="project" value="TreeGrafter"/>
</dbReference>
<comment type="caution">
    <text evidence="2">The sequence shown here is derived from an EMBL/GenBank/DDBJ whole genome shotgun (WGS) entry which is preliminary data.</text>
</comment>